<dbReference type="PANTHER" id="PTHR33525">
    <property type="match status" value="1"/>
</dbReference>
<evidence type="ECO:0000313" key="2">
    <source>
        <dbReference type="EMBL" id="BDX07236.1"/>
    </source>
</evidence>
<organism evidence="2 3">
    <name type="scientific">Planctobacterium marinum</name>
    <dbReference type="NCBI Taxonomy" id="1631968"/>
    <lineage>
        <taxon>Bacteria</taxon>
        <taxon>Pseudomonadati</taxon>
        <taxon>Pseudomonadota</taxon>
        <taxon>Gammaproteobacteria</taxon>
        <taxon>Alteromonadales</taxon>
        <taxon>Alteromonadaceae</taxon>
        <taxon>Planctobacterium</taxon>
    </lineage>
</organism>
<reference evidence="2" key="1">
    <citation type="submission" date="2023-01" db="EMBL/GenBank/DDBJ databases">
        <title>Complete genome sequence of Planctobacterium marinum strain Dej080120_11.</title>
        <authorList>
            <person name="Ueki S."/>
            <person name="Maruyama F."/>
        </authorList>
    </citation>
    <scope>NUCLEOTIDE SEQUENCE</scope>
    <source>
        <strain evidence="2">Dej080120_11</strain>
    </source>
</reference>
<proteinExistence type="predicted"/>
<gene>
    <name evidence="2" type="ORF">MACH26_27570</name>
</gene>
<dbReference type="Gene3D" id="1.10.3210.10">
    <property type="entry name" value="Hypothetical protein af1432"/>
    <property type="match status" value="1"/>
</dbReference>
<dbReference type="EMBL" id="AP027272">
    <property type="protein sequence ID" value="BDX07236.1"/>
    <property type="molecule type" value="Genomic_DNA"/>
</dbReference>
<protein>
    <submittedName>
        <fullName evidence="2">HDOD domain-containing protein</fullName>
    </submittedName>
</protein>
<dbReference type="InterPro" id="IPR052340">
    <property type="entry name" value="RNase_Y/CdgJ"/>
</dbReference>
<dbReference type="InterPro" id="IPR013976">
    <property type="entry name" value="HDOD"/>
</dbReference>
<accession>A0AA48HIV3</accession>
<dbReference type="KEGG" id="pmaw:MACH26_27570"/>
<dbReference type="Proteomes" id="UP001333710">
    <property type="component" value="Chromosome"/>
</dbReference>
<feature type="domain" description="HDOD" evidence="1">
    <location>
        <begin position="18"/>
        <end position="210"/>
    </location>
</feature>
<sequence length="282" mass="31000">MGITITAQEKAILQKVAIPPRPEALIKIGEEAKKPEPDVSVIASTISADVGISAAVLQVVNSPVFRRSKEIQSIQQAVMTLGLKRLLPLVKSVALKTSMGSAEQLADFWDTASKIANAASISADLLNKTALKDHAYMLGLFHNAGIPVMIMEYDDYRDIIAMAEEGGWQSVADEERTRYGTSYTTMSAVLAQKWKLPAVMVETIYYQQDVEGLYTSGELSATGLDLMSILKLARHGVHYEKTNSAADTEWEAVEDAVLERFDLTDADMETLREQLVEKMSEQ</sequence>
<dbReference type="AlphaFoldDB" id="A0AA48HIV3"/>
<dbReference type="SUPFAM" id="SSF109604">
    <property type="entry name" value="HD-domain/PDEase-like"/>
    <property type="match status" value="1"/>
</dbReference>
<evidence type="ECO:0000259" key="1">
    <source>
        <dbReference type="PROSITE" id="PS51833"/>
    </source>
</evidence>
<evidence type="ECO:0000313" key="3">
    <source>
        <dbReference type="Proteomes" id="UP001333710"/>
    </source>
</evidence>
<dbReference type="PANTHER" id="PTHR33525:SF6">
    <property type="entry name" value="HDOD DOMAIN-CONTAINING PROTEIN"/>
    <property type="match status" value="1"/>
</dbReference>
<dbReference type="Pfam" id="PF08668">
    <property type="entry name" value="HDOD"/>
    <property type="match status" value="1"/>
</dbReference>
<name>A0AA48HIV3_9ALTE</name>
<keyword evidence="3" id="KW-1185">Reference proteome</keyword>
<dbReference type="PROSITE" id="PS51833">
    <property type="entry name" value="HDOD"/>
    <property type="match status" value="1"/>
</dbReference>
<dbReference type="RefSeq" id="WP_338293217.1">
    <property type="nucleotide sequence ID" value="NZ_AP027272.1"/>
</dbReference>